<evidence type="ECO:0000313" key="3">
    <source>
        <dbReference type="Proteomes" id="UP000199481"/>
    </source>
</evidence>
<dbReference type="Gene3D" id="3.40.50.720">
    <property type="entry name" value="NAD(P)-binding Rossmann-like Domain"/>
    <property type="match status" value="1"/>
</dbReference>
<feature type="domain" description="NAD(P)-binding" evidence="1">
    <location>
        <begin position="7"/>
        <end position="191"/>
    </location>
</feature>
<gene>
    <name evidence="2" type="ORF">SAMN04487752_1953</name>
</gene>
<evidence type="ECO:0000259" key="1">
    <source>
        <dbReference type="Pfam" id="PF13460"/>
    </source>
</evidence>
<protein>
    <submittedName>
        <fullName evidence="2">Uncharacterized conserved protein YbjT, contains NAD(P)-binding and DUF2867 domains</fullName>
    </submittedName>
</protein>
<dbReference type="InterPro" id="IPR016040">
    <property type="entry name" value="NAD(P)-bd_dom"/>
</dbReference>
<name>A0A1H1A863_9LACT</name>
<dbReference type="CDD" id="cd05243">
    <property type="entry name" value="SDR_a5"/>
    <property type="match status" value="1"/>
</dbReference>
<dbReference type="InterPro" id="IPR036291">
    <property type="entry name" value="NAD(P)-bd_dom_sf"/>
</dbReference>
<dbReference type="AlphaFoldDB" id="A0A1H1A863"/>
<dbReference type="PANTHER" id="PTHR15020:SF50">
    <property type="entry name" value="UPF0659 PROTEIN YMR090W"/>
    <property type="match status" value="1"/>
</dbReference>
<evidence type="ECO:0000313" key="2">
    <source>
        <dbReference type="EMBL" id="SDQ35824.1"/>
    </source>
</evidence>
<dbReference type="PANTHER" id="PTHR15020">
    <property type="entry name" value="FLAVIN REDUCTASE-RELATED"/>
    <property type="match status" value="1"/>
</dbReference>
<dbReference type="Proteomes" id="UP000199481">
    <property type="component" value="Unassembled WGS sequence"/>
</dbReference>
<organism evidence="2 3">
    <name type="scientific">Carnobacterium viridans</name>
    <dbReference type="NCBI Taxonomy" id="174587"/>
    <lineage>
        <taxon>Bacteria</taxon>
        <taxon>Bacillati</taxon>
        <taxon>Bacillota</taxon>
        <taxon>Bacilli</taxon>
        <taxon>Lactobacillales</taxon>
        <taxon>Carnobacteriaceae</taxon>
        <taxon>Carnobacterium</taxon>
    </lineage>
</organism>
<dbReference type="SUPFAM" id="SSF51735">
    <property type="entry name" value="NAD(P)-binding Rossmann-fold domains"/>
    <property type="match status" value="1"/>
</dbReference>
<reference evidence="3" key="1">
    <citation type="submission" date="2016-10" db="EMBL/GenBank/DDBJ databases">
        <authorList>
            <person name="Varghese N."/>
            <person name="Submissions S."/>
        </authorList>
    </citation>
    <scope>NUCLEOTIDE SEQUENCE [LARGE SCALE GENOMIC DNA]</scope>
    <source>
        <strain evidence="3">MPL-11</strain>
    </source>
</reference>
<dbReference type="EMBL" id="FNJW01000008">
    <property type="protein sequence ID" value="SDQ35824.1"/>
    <property type="molecule type" value="Genomic_DNA"/>
</dbReference>
<dbReference type="Pfam" id="PF13460">
    <property type="entry name" value="NAD_binding_10"/>
    <property type="match status" value="1"/>
</dbReference>
<keyword evidence="3" id="KW-1185">Reference proteome</keyword>
<accession>A0A1H1A863</accession>
<dbReference type="OrthoDB" id="9785372at2"/>
<proteinExistence type="predicted"/>
<sequence>MKVLVVGANGQIGKMIVDKLQDSDKHSVRAMVRKPEQANALDMKDVEACLTDLEGPIEAIQKALEGMDAVVFSAGSGGKTGYDKTMSIDLDGAVKVMDAAKEVGIDRFIMVSAMNSDDRAAWDNEEMKPYNIAKYYADRCLKQSGLTYTILRPGLLKNDPATGKIEVAENLPGGAISREDVAEVVVASLDNESTFNKAFDLLNGDSPIDEALKNL</sequence>
<dbReference type="RefSeq" id="WP_089977557.1">
    <property type="nucleotide sequence ID" value="NZ_CP084916.1"/>
</dbReference>